<feature type="compositionally biased region" description="Low complexity" evidence="1">
    <location>
        <begin position="398"/>
        <end position="409"/>
    </location>
</feature>
<name>A0A0F7VZH7_STRLW</name>
<feature type="region of interest" description="Disordered" evidence="1">
    <location>
        <begin position="352"/>
        <end position="463"/>
    </location>
</feature>
<protein>
    <submittedName>
        <fullName evidence="2">Uncharacterized protein</fullName>
    </submittedName>
</protein>
<reference evidence="2 3" key="1">
    <citation type="submission" date="2015-02" db="EMBL/GenBank/DDBJ databases">
        <authorList>
            <person name="Gomez-Escribano P.J."/>
        </authorList>
    </citation>
    <scope>NUCLEOTIDE SEQUENCE [LARGE SCALE GENOMIC DNA]</scope>
    <source>
        <strain evidence="3">C34 (DSM 42122 / NRRL B-24963)</strain>
    </source>
</reference>
<evidence type="ECO:0000313" key="2">
    <source>
        <dbReference type="EMBL" id="CQR62111.1"/>
    </source>
</evidence>
<gene>
    <name evidence="2" type="primary">sle_26500</name>
</gene>
<evidence type="ECO:0000313" key="3">
    <source>
        <dbReference type="Proteomes" id="UP000035016"/>
    </source>
</evidence>
<evidence type="ECO:0000256" key="1">
    <source>
        <dbReference type="SAM" id="MobiDB-lite"/>
    </source>
</evidence>
<organism evidence="2 3">
    <name type="scientific">Streptomyces leeuwenhoekii</name>
    <dbReference type="NCBI Taxonomy" id="1437453"/>
    <lineage>
        <taxon>Bacteria</taxon>
        <taxon>Bacillati</taxon>
        <taxon>Actinomycetota</taxon>
        <taxon>Actinomycetes</taxon>
        <taxon>Kitasatosporales</taxon>
        <taxon>Streptomycetaceae</taxon>
        <taxon>Streptomyces</taxon>
    </lineage>
</organism>
<dbReference type="RefSeq" id="WP_029386043.1">
    <property type="nucleotide sequence ID" value="NZ_AZSD01000365.1"/>
</dbReference>
<proteinExistence type="predicted"/>
<dbReference type="EMBL" id="LN831790">
    <property type="protein sequence ID" value="CQR62111.1"/>
    <property type="molecule type" value="Genomic_DNA"/>
</dbReference>
<accession>A0A0F7VZH7</accession>
<dbReference type="Proteomes" id="UP000035016">
    <property type="component" value="Chromosome Chromosome"/>
</dbReference>
<sequence>MRHRFPSLLFVALCGLAPAVLGNLLHWSAWLWGFMSMVTTSGTLLLVMTVLGGGRASVDRYETGEPEPPAAPAEPPYQEARVVDAALPSATDGYDFLFSATVWWRPVAEHADRSDAASPALAVSSIISRALEVVRHEEPGRASFARYLLEGELGVPLPDRSGRVTSLAADVTLALAPADRERLRRLNDLRKDEEIWEYERQHERNKRRYLGDDVLKSTGSAVVWWLTRHEDEIEKAVDMIGPLAQISAAANDEEVPELFRHLLVPPVGARSEATVGGPLWDGHGQGGGTFDREEEEVGVSDRLRLLLAAVGLKPDMDEYTVLVHRVVRSLEAAGLHEAAEEIRRAILLTADGAGGEEPEGGPSGEGDTADPWSPGFPASEDSPFADAAAGAGAGAGTGADQDVDTGAGTFTSSDGESGAGERSQGWWETSESDMTPPHFWDTSHRPHRPASPHERDGNDEDGN</sequence>
<dbReference type="AlphaFoldDB" id="A0A0F7VZH7"/>
<dbReference type="KEGG" id="sle:sle_26500"/>